<keyword evidence="1" id="KW-0812">Transmembrane</keyword>
<name>A0ABU8LRE7_9MICO</name>
<feature type="transmembrane region" description="Helical" evidence="1">
    <location>
        <begin position="135"/>
        <end position="159"/>
    </location>
</feature>
<organism evidence="2 3">
    <name type="scientific">Microbacterium marmarense</name>
    <dbReference type="NCBI Taxonomy" id="3122051"/>
    <lineage>
        <taxon>Bacteria</taxon>
        <taxon>Bacillati</taxon>
        <taxon>Actinomycetota</taxon>
        <taxon>Actinomycetes</taxon>
        <taxon>Micrococcales</taxon>
        <taxon>Microbacteriaceae</taxon>
        <taxon>Microbacterium</taxon>
    </lineage>
</organism>
<feature type="transmembrane region" description="Helical" evidence="1">
    <location>
        <begin position="171"/>
        <end position="193"/>
    </location>
</feature>
<comment type="caution">
    <text evidence="2">The sequence shown here is derived from an EMBL/GenBank/DDBJ whole genome shotgun (WGS) entry which is preliminary data.</text>
</comment>
<keyword evidence="1" id="KW-1133">Transmembrane helix</keyword>
<feature type="transmembrane region" description="Helical" evidence="1">
    <location>
        <begin position="224"/>
        <end position="242"/>
    </location>
</feature>
<dbReference type="Proteomes" id="UP001368654">
    <property type="component" value="Unassembled WGS sequence"/>
</dbReference>
<feature type="transmembrane region" description="Helical" evidence="1">
    <location>
        <begin position="53"/>
        <end position="77"/>
    </location>
</feature>
<protein>
    <recommendedName>
        <fullName evidence="4">DUF2975 domain-containing protein</fullName>
    </recommendedName>
</protein>
<evidence type="ECO:0000313" key="2">
    <source>
        <dbReference type="EMBL" id="MEJ1154434.1"/>
    </source>
</evidence>
<evidence type="ECO:0008006" key="4">
    <source>
        <dbReference type="Google" id="ProtNLM"/>
    </source>
</evidence>
<accession>A0ABU8LRE7</accession>
<gene>
    <name evidence="2" type="ORF">WDU96_02330</name>
</gene>
<evidence type="ECO:0000313" key="3">
    <source>
        <dbReference type="Proteomes" id="UP001368654"/>
    </source>
</evidence>
<feature type="transmembrane region" description="Helical" evidence="1">
    <location>
        <begin position="20"/>
        <end position="41"/>
    </location>
</feature>
<keyword evidence="3" id="KW-1185">Reference proteome</keyword>
<dbReference type="EMBL" id="JBBDGL010000001">
    <property type="protein sequence ID" value="MEJ1154434.1"/>
    <property type="molecule type" value="Genomic_DNA"/>
</dbReference>
<evidence type="ECO:0000256" key="1">
    <source>
        <dbReference type="SAM" id="Phobius"/>
    </source>
</evidence>
<sequence length="256" mass="26316">MTSYTPNLELALAPNLEFALALLAASAVAIGGLIALFVWRARRRNSKTVLMDVAARISIVWIALTAVGVLVLLPSWFLQPNVMVAHLPLITAWPSDLPCLGEPVPASSATATSLYCASVNTATASITNLSTAATVVLASADLLALVVAVFPAIVVLVICNQAREGTPFSALTSRWLFIGAGVILIAGIGSTVLNDIGSTMAAAEVLPQPGAGTTTAAGIATFSIPYWPLGAAGIAALMGTIFRHGAQLQRDTDGLV</sequence>
<dbReference type="RefSeq" id="WP_337336871.1">
    <property type="nucleotide sequence ID" value="NZ_JBBDGL010000001.1"/>
</dbReference>
<keyword evidence="1" id="KW-0472">Membrane</keyword>
<reference evidence="2 3" key="1">
    <citation type="submission" date="2024-02" db="EMBL/GenBank/DDBJ databases">
        <authorList>
            <person name="Saticioglu I.B."/>
        </authorList>
    </citation>
    <scope>NUCLEOTIDE SEQUENCE [LARGE SCALE GENOMIC DNA]</scope>
    <source>
        <strain evidence="2 3">Mu-86</strain>
    </source>
</reference>
<proteinExistence type="predicted"/>